<organism evidence="1 2">
    <name type="scientific">Candidatus Phaeomarinibacter ectocarpi</name>
    <dbReference type="NCBI Taxonomy" id="1458461"/>
    <lineage>
        <taxon>Bacteria</taxon>
        <taxon>Pseudomonadati</taxon>
        <taxon>Pseudomonadota</taxon>
        <taxon>Alphaproteobacteria</taxon>
        <taxon>Hyphomicrobiales</taxon>
        <taxon>Parvibaculaceae</taxon>
        <taxon>Candidatus Phaeomarinibacter</taxon>
    </lineage>
</organism>
<reference evidence="1 2" key="1">
    <citation type="journal article" date="2014" name="Front. Genet.">
        <title>Genome and metabolic network of "Candidatus Phaeomarinobacter ectocarpi" Ec32, a new candidate genus of Alphaproteobacteria frequently associated with brown algae.</title>
        <authorList>
            <person name="Dittami S.M."/>
            <person name="Barbeyron T."/>
            <person name="Boyen C."/>
            <person name="Cambefort J."/>
            <person name="Collet G."/>
            <person name="Delage L."/>
            <person name="Gobet A."/>
            <person name="Groisillier A."/>
            <person name="Leblanc C."/>
            <person name="Michel G."/>
            <person name="Scornet D."/>
            <person name="Siegel A."/>
            <person name="Tapia J.E."/>
            <person name="Tonon T."/>
        </authorList>
    </citation>
    <scope>NUCLEOTIDE SEQUENCE [LARGE SCALE GENOMIC DNA]</scope>
    <source>
        <strain evidence="1 2">Ec32</strain>
    </source>
</reference>
<protein>
    <recommendedName>
        <fullName evidence="3">SGNH hydrolase-type esterase domain-containing protein</fullName>
    </recommendedName>
</protein>
<dbReference type="OrthoDB" id="8480707at2"/>
<dbReference type="EMBL" id="HG966617">
    <property type="protein sequence ID" value="CDO59324.1"/>
    <property type="molecule type" value="Genomic_DNA"/>
</dbReference>
<keyword evidence="2" id="KW-1185">Reference proteome</keyword>
<dbReference type="Proteomes" id="UP000032160">
    <property type="component" value="Chromosome I"/>
</dbReference>
<evidence type="ECO:0000313" key="2">
    <source>
        <dbReference type="Proteomes" id="UP000032160"/>
    </source>
</evidence>
<proteinExistence type="predicted"/>
<sequence>MIETLAILFTGLCALFVVFNLAAAIAFRLFPRFVATPQERKRYSYISRFEGELAKYVPAWFAVEENQTGAFFAEYAKHELNIYEHEPFSEFKHPGREGSFINYAPQGYRHNREKAPWPPADDCFNVFFFGGSTTLAVGPDWTTIPSKLQDLMNASGQSGRRVNVYNFGRGSFFSSMEITLFQNLLREGRRPDLVIFLDGINDSYFFNGLPPTYGLFHQAVVEMNEEVAAETRSRMRSRPKWNLFQKFFATLPSSRLFDVIASSIAQRGAASPLTTAAYDPLTDDQKTEIVERYKTNMGIAESICAKFGMPLLFAWQPTPSYGYDLNNHVALASHFGLQGHERSGEVTEVLASHAPLRDNKNFLWLADLQDQSTDALYVDTVHYTDAFCATIARSIFDALGDRGLTGADTKTAEQGTLA</sequence>
<dbReference type="STRING" id="1458461.BN1012_Phect1110"/>
<dbReference type="HOGENOM" id="CLU_656708_0_0_5"/>
<dbReference type="SUPFAM" id="SSF52266">
    <property type="entry name" value="SGNH hydrolase"/>
    <property type="match status" value="1"/>
</dbReference>
<evidence type="ECO:0000313" key="1">
    <source>
        <dbReference type="EMBL" id="CDO59324.1"/>
    </source>
</evidence>
<name>X5MEN0_9HYPH</name>
<dbReference type="RefSeq" id="WP_043950010.1">
    <property type="nucleotide sequence ID" value="NZ_HG966617.1"/>
</dbReference>
<dbReference type="GO" id="GO:0016788">
    <property type="term" value="F:hydrolase activity, acting on ester bonds"/>
    <property type="evidence" value="ECO:0007669"/>
    <property type="project" value="UniProtKB-ARBA"/>
</dbReference>
<dbReference type="AlphaFoldDB" id="X5MEN0"/>
<dbReference type="KEGG" id="pect:BN1012_Phect1110"/>
<dbReference type="Gene3D" id="3.40.50.1110">
    <property type="entry name" value="SGNH hydrolase"/>
    <property type="match status" value="1"/>
</dbReference>
<dbReference type="CDD" id="cd00229">
    <property type="entry name" value="SGNH_hydrolase"/>
    <property type="match status" value="1"/>
</dbReference>
<evidence type="ECO:0008006" key="3">
    <source>
        <dbReference type="Google" id="ProtNLM"/>
    </source>
</evidence>
<gene>
    <name evidence="1" type="ORF">BN1012_Phect1110</name>
</gene>
<dbReference type="InterPro" id="IPR036514">
    <property type="entry name" value="SGNH_hydro_sf"/>
</dbReference>
<accession>X5MEN0</accession>